<dbReference type="InterPro" id="IPR000408">
    <property type="entry name" value="Reg_chr_condens"/>
</dbReference>
<dbReference type="PRINTS" id="PR00633">
    <property type="entry name" value="RCCNDNSATION"/>
</dbReference>
<feature type="repeat" description="RCC1" evidence="5">
    <location>
        <begin position="185"/>
        <end position="235"/>
    </location>
</feature>
<dbReference type="OrthoDB" id="5981550at2759"/>
<accession>A0A9Q0IA73</accession>
<dbReference type="InterPro" id="IPR058923">
    <property type="entry name" value="RCC1-like_dom"/>
</dbReference>
<dbReference type="Gene3D" id="2.130.10.30">
    <property type="entry name" value="Regulator of chromosome condensation 1/beta-lactamase-inhibitor protein II"/>
    <property type="match status" value="1"/>
</dbReference>
<feature type="non-terminal residue" evidence="7">
    <location>
        <position position="802"/>
    </location>
</feature>
<feature type="repeat" description="RCC1" evidence="5">
    <location>
        <begin position="25"/>
        <end position="77"/>
    </location>
</feature>
<dbReference type="Gene3D" id="3.30.2160.10">
    <property type="entry name" value="Hect, E3 ligase catalytic domain"/>
    <property type="match status" value="1"/>
</dbReference>
<dbReference type="GO" id="GO:0061630">
    <property type="term" value="F:ubiquitin protein ligase activity"/>
    <property type="evidence" value="ECO:0007669"/>
    <property type="project" value="TreeGrafter"/>
</dbReference>
<dbReference type="AlphaFoldDB" id="A0A9Q0IA73"/>
<evidence type="ECO:0000313" key="8">
    <source>
        <dbReference type="Proteomes" id="UP001148018"/>
    </source>
</evidence>
<keyword evidence="1" id="KW-0808">Transferase</keyword>
<feature type="repeat" description="RCC1" evidence="5">
    <location>
        <begin position="78"/>
        <end position="130"/>
    </location>
</feature>
<dbReference type="EMBL" id="JANIIK010000114">
    <property type="protein sequence ID" value="KAJ3590890.1"/>
    <property type="molecule type" value="Genomic_DNA"/>
</dbReference>
<dbReference type="InterPro" id="IPR000569">
    <property type="entry name" value="HECT_dom"/>
</dbReference>
<proteinExistence type="predicted"/>
<dbReference type="InterPro" id="IPR051709">
    <property type="entry name" value="Ub-ligase/GTPase-reg"/>
</dbReference>
<feature type="repeat" description="RCC1" evidence="5">
    <location>
        <begin position="131"/>
        <end position="184"/>
    </location>
</feature>
<evidence type="ECO:0000313" key="7">
    <source>
        <dbReference type="EMBL" id="KAJ3590890.1"/>
    </source>
</evidence>
<reference evidence="7" key="1">
    <citation type="submission" date="2022-07" db="EMBL/GenBank/DDBJ databases">
        <title>Chromosome-level genome of Muraenolepis orangiensis.</title>
        <authorList>
            <person name="Kim J."/>
        </authorList>
    </citation>
    <scope>NUCLEOTIDE SEQUENCE</scope>
    <source>
        <strain evidence="7">KU_S4_2022</strain>
        <tissue evidence="7">Muscle</tissue>
    </source>
</reference>
<evidence type="ECO:0000256" key="1">
    <source>
        <dbReference type="ARBA" id="ARBA00022679"/>
    </source>
</evidence>
<name>A0A9Q0IA73_9TELE</name>
<dbReference type="PROSITE" id="PS50012">
    <property type="entry name" value="RCC1_3"/>
    <property type="match status" value="4"/>
</dbReference>
<evidence type="ECO:0000259" key="6">
    <source>
        <dbReference type="PROSITE" id="PS50237"/>
    </source>
</evidence>
<dbReference type="PROSITE" id="PS50237">
    <property type="entry name" value="HECT"/>
    <property type="match status" value="1"/>
</dbReference>
<dbReference type="Gene3D" id="3.90.1750.10">
    <property type="entry name" value="Hect, E3 ligase catalytic domains"/>
    <property type="match status" value="1"/>
</dbReference>
<comment type="caution">
    <text evidence="7">The sequence shown here is derived from an EMBL/GenBank/DDBJ whole genome shotgun (WGS) entry which is preliminary data.</text>
</comment>
<evidence type="ECO:0000256" key="3">
    <source>
        <dbReference type="ARBA" id="ARBA00022786"/>
    </source>
</evidence>
<dbReference type="GO" id="GO:0016567">
    <property type="term" value="P:protein ubiquitination"/>
    <property type="evidence" value="ECO:0007669"/>
    <property type="project" value="TreeGrafter"/>
</dbReference>
<dbReference type="Gene3D" id="3.30.2410.10">
    <property type="entry name" value="Hect, E3 ligase catalytic domain"/>
    <property type="match status" value="1"/>
</dbReference>
<evidence type="ECO:0000256" key="2">
    <source>
        <dbReference type="ARBA" id="ARBA00022737"/>
    </source>
</evidence>
<dbReference type="PROSITE" id="PS00626">
    <property type="entry name" value="RCC1_2"/>
    <property type="match status" value="2"/>
</dbReference>
<organism evidence="7 8">
    <name type="scientific">Muraenolepis orangiensis</name>
    <name type="common">Patagonian moray cod</name>
    <dbReference type="NCBI Taxonomy" id="630683"/>
    <lineage>
        <taxon>Eukaryota</taxon>
        <taxon>Metazoa</taxon>
        <taxon>Chordata</taxon>
        <taxon>Craniata</taxon>
        <taxon>Vertebrata</taxon>
        <taxon>Euteleostomi</taxon>
        <taxon>Actinopterygii</taxon>
        <taxon>Neopterygii</taxon>
        <taxon>Teleostei</taxon>
        <taxon>Neoteleostei</taxon>
        <taxon>Acanthomorphata</taxon>
        <taxon>Zeiogadaria</taxon>
        <taxon>Gadariae</taxon>
        <taxon>Gadiformes</taxon>
        <taxon>Muraenolepidoidei</taxon>
        <taxon>Muraenolepididae</taxon>
        <taxon>Muraenolepis</taxon>
    </lineage>
</organism>
<sequence>RVSGLRRAASAACGQDHCLVLSTTGDLYCWGAGGDGQLGVGLTTSMIQNPSLLHIPMPIRVVQVACGNSHSLALTKGGDVFSWGSNSHGQLGVGKLVSVQPWPALVLSLTGVPATLVAAGGNHTLILTLSGLVYCCGANKAGQLGLNRVDEKGRFNLIAVPSLRPLEVSAVTCGAEHSVVLTKDGKVFTFGDGRHGQLGHGSTASEHGPREVQDLGETVSQIACGSHHTLILGTSGRIWIFGSGVKGQSGSDASTPALVQLPWATEGAAAVPNADLKIAAGWNTNFLYSSPTEINVTEIVKQLLQPTTVLKAPDVVLVLLTCPLLREESNVMDVVLPLAVIITELNDKTSGLLMRGWSSLSPAVLTNHIAVFKQALSFLLRSGLLETHDKCVKVLLETLKMLYKANKAGRSLRVPLTTFYVDQLENTVNPFIDVKFWIAYSSVEDEEQTPVIFCRPVFQLKLRRTHLVEDTFRHLSSADHWVFQRELLVQFKEELILTEVNKRDFFINVFEELMDPESMNPMFIYNKGQTLAWFPAEKYFLFGVLCGIAMYNHNIINLAFPLVLFKKLLNVKPSYEDMKEFEPVVGESLRCILEDYISEDFDKLDLVFTVVWDGRTVELDSEEKGKAVSSSNKKEFVDAYVNYAFNKSVERVFEEFKRGFFKVCNRDVVEFFQPDELRGVMVGLEYTDWDVMKQNTVYEGDYSDTHPNIVTFWEVFEELTEGDKKLFLLFLTGLDRVPIVGIQKVQMTVAVLPNATELHFPEALTCHSLLLLPDYKRYPTKRTLKCRLLGAINHTRGFWKEG</sequence>
<dbReference type="FunFam" id="3.30.2410.10:FF:000003">
    <property type="entry name" value="probable E3 ubiquitin-protein ligase HERC4 isoform X1"/>
    <property type="match status" value="1"/>
</dbReference>
<dbReference type="InterPro" id="IPR009091">
    <property type="entry name" value="RCC1/BLIP-II"/>
</dbReference>
<evidence type="ECO:0000256" key="5">
    <source>
        <dbReference type="PROSITE-ProRule" id="PRU00235"/>
    </source>
</evidence>
<keyword evidence="3 4" id="KW-0833">Ubl conjugation pathway</keyword>
<dbReference type="Pfam" id="PF25390">
    <property type="entry name" value="WD40_RLD"/>
    <property type="match status" value="1"/>
</dbReference>
<dbReference type="SUPFAM" id="SSF50985">
    <property type="entry name" value="RCC1/BLIP-II"/>
    <property type="match status" value="1"/>
</dbReference>
<feature type="active site" description="Glycyl thioester intermediate" evidence="4">
    <location>
        <position position="766"/>
    </location>
</feature>
<dbReference type="Pfam" id="PF00632">
    <property type="entry name" value="HECT"/>
    <property type="match status" value="1"/>
</dbReference>
<feature type="domain" description="HECT" evidence="6">
    <location>
        <begin position="479"/>
        <end position="798"/>
    </location>
</feature>
<dbReference type="SUPFAM" id="SSF56204">
    <property type="entry name" value="Hect, E3 ligase catalytic domain"/>
    <property type="match status" value="1"/>
</dbReference>
<dbReference type="GO" id="GO:0006511">
    <property type="term" value="P:ubiquitin-dependent protein catabolic process"/>
    <property type="evidence" value="ECO:0007669"/>
    <property type="project" value="TreeGrafter"/>
</dbReference>
<evidence type="ECO:0000256" key="4">
    <source>
        <dbReference type="PROSITE-ProRule" id="PRU00104"/>
    </source>
</evidence>
<gene>
    <name evidence="7" type="ORF">NHX12_008838</name>
</gene>
<dbReference type="PANTHER" id="PTHR45622">
    <property type="entry name" value="UBIQUITIN-PROTEIN LIGASE E3A-RELATED"/>
    <property type="match status" value="1"/>
</dbReference>
<dbReference type="Proteomes" id="UP001148018">
    <property type="component" value="Unassembled WGS sequence"/>
</dbReference>
<keyword evidence="8" id="KW-1185">Reference proteome</keyword>
<keyword evidence="2" id="KW-0677">Repeat</keyword>
<dbReference type="PANTHER" id="PTHR45622:SF11">
    <property type="entry name" value="E3 UBIQUITIN-PROTEIN LIGASE HERC6-RELATED"/>
    <property type="match status" value="1"/>
</dbReference>
<protein>
    <recommendedName>
        <fullName evidence="6">HECT domain-containing protein</fullName>
    </recommendedName>
</protein>
<dbReference type="GO" id="GO:0005737">
    <property type="term" value="C:cytoplasm"/>
    <property type="evidence" value="ECO:0007669"/>
    <property type="project" value="TreeGrafter"/>
</dbReference>
<dbReference type="SMART" id="SM00119">
    <property type="entry name" value="HECTc"/>
    <property type="match status" value="1"/>
</dbReference>
<dbReference type="InterPro" id="IPR035983">
    <property type="entry name" value="Hect_E3_ubiquitin_ligase"/>
</dbReference>